<dbReference type="GO" id="GO:0030170">
    <property type="term" value="F:pyridoxal phosphate binding"/>
    <property type="evidence" value="ECO:0007669"/>
    <property type="project" value="TreeGrafter"/>
</dbReference>
<evidence type="ECO:0000313" key="4">
    <source>
        <dbReference type="EMBL" id="TMQ62579.1"/>
    </source>
</evidence>
<reference evidence="4 5" key="1">
    <citation type="journal article" date="2019" name="Nat. Microbiol.">
        <title>Mediterranean grassland soil C-N compound turnover is dependent on rainfall and depth, and is mediated by genomically divergent microorganisms.</title>
        <authorList>
            <person name="Diamond S."/>
            <person name="Andeer P.F."/>
            <person name="Li Z."/>
            <person name="Crits-Christoph A."/>
            <person name="Burstein D."/>
            <person name="Anantharaman K."/>
            <person name="Lane K.R."/>
            <person name="Thomas B.C."/>
            <person name="Pan C."/>
            <person name="Northen T.R."/>
            <person name="Banfield J.F."/>
        </authorList>
    </citation>
    <scope>NUCLEOTIDE SEQUENCE [LARGE SCALE GENOMIC DNA]</scope>
    <source>
        <strain evidence="4">WS_9</strain>
    </source>
</reference>
<dbReference type="Gene3D" id="3.90.1150.10">
    <property type="entry name" value="Aspartate Aminotransferase, domain 1"/>
    <property type="match status" value="1"/>
</dbReference>
<evidence type="ECO:0000256" key="2">
    <source>
        <dbReference type="PIRSR" id="PIRSR000390-2"/>
    </source>
</evidence>
<dbReference type="GO" id="GO:0008483">
    <property type="term" value="F:transaminase activity"/>
    <property type="evidence" value="ECO:0007669"/>
    <property type="project" value="UniProtKB-KW"/>
</dbReference>
<dbReference type="PANTHER" id="PTHR30244:SF34">
    <property type="entry name" value="DTDP-4-AMINO-4,6-DIDEOXYGALACTOSE TRANSAMINASE"/>
    <property type="match status" value="1"/>
</dbReference>
<dbReference type="InterPro" id="IPR015424">
    <property type="entry name" value="PyrdxlP-dep_Trfase"/>
</dbReference>
<evidence type="ECO:0000313" key="5">
    <source>
        <dbReference type="Proteomes" id="UP000317691"/>
    </source>
</evidence>
<dbReference type="EMBL" id="VBOZ01000039">
    <property type="protein sequence ID" value="TMQ62579.1"/>
    <property type="molecule type" value="Genomic_DNA"/>
</dbReference>
<dbReference type="Proteomes" id="UP000317691">
    <property type="component" value="Unassembled WGS sequence"/>
</dbReference>
<keyword evidence="2 3" id="KW-0663">Pyridoxal phosphate</keyword>
<organism evidence="4 5">
    <name type="scientific">Eiseniibacteriota bacterium</name>
    <dbReference type="NCBI Taxonomy" id="2212470"/>
    <lineage>
        <taxon>Bacteria</taxon>
        <taxon>Candidatus Eiseniibacteriota</taxon>
    </lineage>
</organism>
<dbReference type="GO" id="GO:0000271">
    <property type="term" value="P:polysaccharide biosynthetic process"/>
    <property type="evidence" value="ECO:0007669"/>
    <property type="project" value="TreeGrafter"/>
</dbReference>
<comment type="caution">
    <text evidence="4">The sequence shown here is derived from an EMBL/GenBank/DDBJ whole genome shotgun (WGS) entry which is preliminary data.</text>
</comment>
<dbReference type="PIRSF" id="PIRSF000390">
    <property type="entry name" value="PLP_StrS"/>
    <property type="match status" value="1"/>
</dbReference>
<dbReference type="InterPro" id="IPR015421">
    <property type="entry name" value="PyrdxlP-dep_Trfase_major"/>
</dbReference>
<keyword evidence="4" id="KW-0032">Aminotransferase</keyword>
<sequence>MAPPIPFHRPSITQSELDAVAGVLRSGWLTTGPKVKELEAAVAAYVRPAASAAPHAVALSSCTAALHLALIAAGVKEGDEVVTSPYTFVATGETILWVGARPVLADVERATKNIDPAALKRALTPKTRAIVSVSIAGHPCRAAEIAAIARERGIPVIEDAAHSLTARIGETPVGTQADITCFSFYATKGVTAGEGGMVVTAREEWAERIRRLSLHGLSAAAWSRYDKGGWWEYDVTELGYKYNMTDIQGALALAQMGRAEKMRERREAIARRYAGALRGIEGLATPVVGDGLRHAWHLYQIAVNPKLSRLDRGALARALREEGIGASVHFKPLHLFPYYQERLGVQAGQFPTAEDCFEETLSLPIYPDLTDADADRVAQRIRFHLTGKG</sequence>
<accession>A0A538TG26</accession>
<comment type="similarity">
    <text evidence="3">Belongs to the DegT/DnrJ/EryC1 family.</text>
</comment>
<keyword evidence="4" id="KW-0808">Transferase</keyword>
<dbReference type="Gene3D" id="3.40.640.10">
    <property type="entry name" value="Type I PLP-dependent aspartate aminotransferase-like (Major domain)"/>
    <property type="match status" value="1"/>
</dbReference>
<dbReference type="InterPro" id="IPR000653">
    <property type="entry name" value="DegT/StrS_aminotransferase"/>
</dbReference>
<dbReference type="SUPFAM" id="SSF53383">
    <property type="entry name" value="PLP-dependent transferases"/>
    <property type="match status" value="1"/>
</dbReference>
<evidence type="ECO:0000256" key="1">
    <source>
        <dbReference type="PIRSR" id="PIRSR000390-1"/>
    </source>
</evidence>
<dbReference type="CDD" id="cd00616">
    <property type="entry name" value="AHBA_syn"/>
    <property type="match status" value="1"/>
</dbReference>
<feature type="modified residue" description="N6-(pyridoxal phosphate)lysine" evidence="2">
    <location>
        <position position="188"/>
    </location>
</feature>
<proteinExistence type="inferred from homology"/>
<evidence type="ECO:0000256" key="3">
    <source>
        <dbReference type="RuleBase" id="RU004508"/>
    </source>
</evidence>
<dbReference type="Pfam" id="PF01041">
    <property type="entry name" value="DegT_DnrJ_EryC1"/>
    <property type="match status" value="1"/>
</dbReference>
<feature type="active site" description="Proton acceptor" evidence="1">
    <location>
        <position position="188"/>
    </location>
</feature>
<dbReference type="PANTHER" id="PTHR30244">
    <property type="entry name" value="TRANSAMINASE"/>
    <property type="match status" value="1"/>
</dbReference>
<dbReference type="AlphaFoldDB" id="A0A538TG26"/>
<gene>
    <name evidence="4" type="ORF">E6K79_12015</name>
</gene>
<name>A0A538TG26_UNCEI</name>
<dbReference type="InterPro" id="IPR015422">
    <property type="entry name" value="PyrdxlP-dep_Trfase_small"/>
</dbReference>
<protein>
    <submittedName>
        <fullName evidence="4">DegT/DnrJ/EryC1/StrS aminotransferase family protein</fullName>
    </submittedName>
</protein>